<evidence type="ECO:0000256" key="2">
    <source>
        <dbReference type="SAM" id="Phobius"/>
    </source>
</evidence>
<feature type="coiled-coil region" evidence="1">
    <location>
        <begin position="79"/>
        <end position="106"/>
    </location>
</feature>
<evidence type="ECO:0000313" key="3">
    <source>
        <dbReference type="EMBL" id="CAD8804811.1"/>
    </source>
</evidence>
<evidence type="ECO:0000256" key="1">
    <source>
        <dbReference type="SAM" id="Coils"/>
    </source>
</evidence>
<sequence>MAIGNWLPEWWWAFILLYTCEVSFVYIFDRIYNLKIGTPTYVALAGLAFVFAPAFFQDQEAQTTAGGAQHTTIAQAKYRMERRKEVKEAQARAAALKAKKEKLAAKQD</sequence>
<reference evidence="3" key="1">
    <citation type="submission" date="2021-01" db="EMBL/GenBank/DDBJ databases">
        <authorList>
            <person name="Corre E."/>
            <person name="Pelletier E."/>
            <person name="Niang G."/>
            <person name="Scheremetjew M."/>
            <person name="Finn R."/>
            <person name="Kale V."/>
            <person name="Holt S."/>
            <person name="Cochrane G."/>
            <person name="Meng A."/>
            <person name="Brown T."/>
            <person name="Cohen L."/>
        </authorList>
    </citation>
    <scope>NUCLEOTIDE SEQUENCE</scope>
    <source>
        <strain evidence="3">CCMP443</strain>
    </source>
</reference>
<gene>
    <name evidence="3" type="ORF">HTEP1355_LOCUS18489</name>
</gene>
<dbReference type="AlphaFoldDB" id="A0A7S0W3N0"/>
<keyword evidence="1" id="KW-0175">Coiled coil</keyword>
<organism evidence="3">
    <name type="scientific">Hemiselmis tepida</name>
    <dbReference type="NCBI Taxonomy" id="464990"/>
    <lineage>
        <taxon>Eukaryota</taxon>
        <taxon>Cryptophyceae</taxon>
        <taxon>Cryptomonadales</taxon>
        <taxon>Hemiselmidaceae</taxon>
        <taxon>Hemiselmis</taxon>
    </lineage>
</organism>
<keyword evidence="2" id="KW-0472">Membrane</keyword>
<keyword evidence="2" id="KW-1133">Transmembrane helix</keyword>
<dbReference type="EMBL" id="HBFN01031941">
    <property type="protein sequence ID" value="CAD8804811.1"/>
    <property type="molecule type" value="Transcribed_RNA"/>
</dbReference>
<feature type="transmembrane region" description="Helical" evidence="2">
    <location>
        <begin position="12"/>
        <end position="28"/>
    </location>
</feature>
<name>A0A7S0W3N0_9CRYP</name>
<keyword evidence="2" id="KW-0812">Transmembrane</keyword>
<feature type="transmembrane region" description="Helical" evidence="2">
    <location>
        <begin position="40"/>
        <end position="56"/>
    </location>
</feature>
<protein>
    <submittedName>
        <fullName evidence="3">Uncharacterized protein</fullName>
    </submittedName>
</protein>
<accession>A0A7S0W3N0</accession>
<proteinExistence type="predicted"/>